<accession>A0ABV8ND34</accession>
<feature type="transmembrane region" description="Helical" evidence="2">
    <location>
        <begin position="24"/>
        <end position="46"/>
    </location>
</feature>
<dbReference type="Proteomes" id="UP001595871">
    <property type="component" value="Unassembled WGS sequence"/>
</dbReference>
<proteinExistence type="predicted"/>
<keyword evidence="2" id="KW-1133">Transmembrane helix</keyword>
<comment type="caution">
    <text evidence="3">The sequence shown here is derived from an EMBL/GenBank/DDBJ whole genome shotgun (WGS) entry which is preliminary data.</text>
</comment>
<feature type="transmembrane region" description="Helical" evidence="2">
    <location>
        <begin position="58"/>
        <end position="83"/>
    </location>
</feature>
<evidence type="ECO:0000256" key="1">
    <source>
        <dbReference type="SAM" id="MobiDB-lite"/>
    </source>
</evidence>
<keyword evidence="2" id="KW-0472">Membrane</keyword>
<keyword evidence="2" id="KW-0812">Transmembrane</keyword>
<protein>
    <submittedName>
        <fullName evidence="3">Conjugal transfer protein</fullName>
    </submittedName>
</protein>
<evidence type="ECO:0000313" key="3">
    <source>
        <dbReference type="EMBL" id="MFC4190403.1"/>
    </source>
</evidence>
<dbReference type="RefSeq" id="WP_345493520.1">
    <property type="nucleotide sequence ID" value="NZ_BAAAYA010000005.1"/>
</dbReference>
<evidence type="ECO:0000313" key="4">
    <source>
        <dbReference type="Proteomes" id="UP001595871"/>
    </source>
</evidence>
<keyword evidence="4" id="KW-1185">Reference proteome</keyword>
<name>A0ABV8ND34_9ACTN</name>
<feature type="region of interest" description="Disordered" evidence="1">
    <location>
        <begin position="240"/>
        <end position="372"/>
    </location>
</feature>
<dbReference type="EMBL" id="JBHSCF010000055">
    <property type="protein sequence ID" value="MFC4190403.1"/>
    <property type="molecule type" value="Genomic_DNA"/>
</dbReference>
<gene>
    <name evidence="3" type="ORF">ACFO3R_29100</name>
</gene>
<sequence>MSTTPAQKDAAPGTSARSLTGGQITVLVIATIPMVVAGAVGAWGTYSNVLAVFPDNGTAAGVVAAGEGATFVLALVYVLLTLLGQTAPAPVRLGLWLLPVVASATGAKLATDTTAAVVYAVTPMAMCVSAEGIGLVARRVVVYCTGIDMEAQRRNAELMRRIGYQTARAQRHPWKWAQQRSGLTAWRLMSRAGSGDAQLGSELIAVQRTRLAQGADTALLAMLQGGVEPTLVSVSLAAEPVRPALEPGEPTPEPAAESGEPEAEPAAEPDTETAAEDKSSTPVPAPTEPDLPASAGPDTAADQDVEPEPVLSLAKTTPRPDIAPALEPGEPLPAAPTEPDAKPHPTDDEPTSPLSREEQQISTLAHHLKIGEPLTKNTAAQLLGVSPATAGRRLKAARERIGDGTGLYL</sequence>
<reference evidence="4" key="1">
    <citation type="journal article" date="2019" name="Int. J. Syst. Evol. Microbiol.">
        <title>The Global Catalogue of Microorganisms (GCM) 10K type strain sequencing project: providing services to taxonomists for standard genome sequencing and annotation.</title>
        <authorList>
            <consortium name="The Broad Institute Genomics Platform"/>
            <consortium name="The Broad Institute Genome Sequencing Center for Infectious Disease"/>
            <person name="Wu L."/>
            <person name="Ma J."/>
        </authorList>
    </citation>
    <scope>NUCLEOTIDE SEQUENCE [LARGE SCALE GENOMIC DNA]</scope>
    <source>
        <strain evidence="4">CCM 3243</strain>
    </source>
</reference>
<feature type="compositionally biased region" description="Low complexity" evidence="1">
    <location>
        <begin position="243"/>
        <end position="258"/>
    </location>
</feature>
<organism evidence="3 4">
    <name type="scientific">Streptomyces flavovirens</name>
    <dbReference type="NCBI Taxonomy" id="52258"/>
    <lineage>
        <taxon>Bacteria</taxon>
        <taxon>Bacillati</taxon>
        <taxon>Actinomycetota</taxon>
        <taxon>Actinomycetes</taxon>
        <taxon>Kitasatosporales</taxon>
        <taxon>Streptomycetaceae</taxon>
        <taxon>Streptomyces</taxon>
    </lineage>
</organism>
<feature type="compositionally biased region" description="Acidic residues" evidence="1">
    <location>
        <begin position="259"/>
        <end position="274"/>
    </location>
</feature>
<evidence type="ECO:0000256" key="2">
    <source>
        <dbReference type="SAM" id="Phobius"/>
    </source>
</evidence>